<dbReference type="GO" id="GO:0008168">
    <property type="term" value="F:methyltransferase activity"/>
    <property type="evidence" value="ECO:0007669"/>
    <property type="project" value="UniProtKB-KW"/>
</dbReference>
<dbReference type="PANTHER" id="PTHR43591">
    <property type="entry name" value="METHYLTRANSFERASE"/>
    <property type="match status" value="1"/>
</dbReference>
<keyword evidence="2" id="KW-0489">Methyltransferase</keyword>
<dbReference type="EMBL" id="JBHRZH010000005">
    <property type="protein sequence ID" value="MFC3760395.1"/>
    <property type="molecule type" value="Genomic_DNA"/>
</dbReference>
<dbReference type="GO" id="GO:0032259">
    <property type="term" value="P:methylation"/>
    <property type="evidence" value="ECO:0007669"/>
    <property type="project" value="UniProtKB-KW"/>
</dbReference>
<evidence type="ECO:0000313" key="2">
    <source>
        <dbReference type="EMBL" id="MFC3760395.1"/>
    </source>
</evidence>
<keyword evidence="2" id="KW-0808">Transferase</keyword>
<organism evidence="2 3">
    <name type="scientific">Tenggerimyces flavus</name>
    <dbReference type="NCBI Taxonomy" id="1708749"/>
    <lineage>
        <taxon>Bacteria</taxon>
        <taxon>Bacillati</taxon>
        <taxon>Actinomycetota</taxon>
        <taxon>Actinomycetes</taxon>
        <taxon>Propionibacteriales</taxon>
        <taxon>Nocardioidaceae</taxon>
        <taxon>Tenggerimyces</taxon>
    </lineage>
</organism>
<protein>
    <submittedName>
        <fullName evidence="2">Class I SAM-dependent methyltransferase</fullName>
        <ecNumber evidence="2">2.1.1.-</ecNumber>
    </submittedName>
</protein>
<dbReference type="SUPFAM" id="SSF53335">
    <property type="entry name" value="S-adenosyl-L-methionine-dependent methyltransferases"/>
    <property type="match status" value="1"/>
</dbReference>
<dbReference type="InterPro" id="IPR013216">
    <property type="entry name" value="Methyltransf_11"/>
</dbReference>
<reference evidence="3" key="1">
    <citation type="journal article" date="2019" name="Int. J. Syst. Evol. Microbiol.">
        <title>The Global Catalogue of Microorganisms (GCM) 10K type strain sequencing project: providing services to taxonomists for standard genome sequencing and annotation.</title>
        <authorList>
            <consortium name="The Broad Institute Genomics Platform"/>
            <consortium name="The Broad Institute Genome Sequencing Center for Infectious Disease"/>
            <person name="Wu L."/>
            <person name="Ma J."/>
        </authorList>
    </citation>
    <scope>NUCLEOTIDE SEQUENCE [LARGE SCALE GENOMIC DNA]</scope>
    <source>
        <strain evidence="3">CGMCC 4.7241</strain>
    </source>
</reference>
<dbReference type="Pfam" id="PF08241">
    <property type="entry name" value="Methyltransf_11"/>
    <property type="match status" value="1"/>
</dbReference>
<dbReference type="EC" id="2.1.1.-" evidence="2"/>
<evidence type="ECO:0000313" key="3">
    <source>
        <dbReference type="Proteomes" id="UP001595699"/>
    </source>
</evidence>
<dbReference type="RefSeq" id="WP_205122556.1">
    <property type="nucleotide sequence ID" value="NZ_JAFBCM010000001.1"/>
</dbReference>
<comment type="caution">
    <text evidence="2">The sequence shown here is derived from an EMBL/GenBank/DDBJ whole genome shotgun (WGS) entry which is preliminary data.</text>
</comment>
<name>A0ABV7Y9M7_9ACTN</name>
<accession>A0ABV7Y9M7</accession>
<dbReference type="Gene3D" id="3.40.50.150">
    <property type="entry name" value="Vaccinia Virus protein VP39"/>
    <property type="match status" value="1"/>
</dbReference>
<dbReference type="PANTHER" id="PTHR43591:SF24">
    <property type="entry name" value="2-METHOXY-6-POLYPRENYL-1,4-BENZOQUINOL METHYLASE, MITOCHONDRIAL"/>
    <property type="match status" value="1"/>
</dbReference>
<feature type="domain" description="Methyltransferase type 11" evidence="1">
    <location>
        <begin position="40"/>
        <end position="131"/>
    </location>
</feature>
<dbReference type="CDD" id="cd02440">
    <property type="entry name" value="AdoMet_MTases"/>
    <property type="match status" value="1"/>
</dbReference>
<gene>
    <name evidence="2" type="ORF">ACFOUW_06075</name>
</gene>
<dbReference type="InterPro" id="IPR029063">
    <property type="entry name" value="SAM-dependent_MTases_sf"/>
</dbReference>
<keyword evidence="3" id="KW-1185">Reference proteome</keyword>
<evidence type="ECO:0000259" key="1">
    <source>
        <dbReference type="Pfam" id="PF08241"/>
    </source>
</evidence>
<proteinExistence type="predicted"/>
<sequence length="257" mass="28086">MTEVWTDGGPYERYVGRWSRQVAPKFLDWLPDAPGAAWCDVGCGTGALSHAILATRQPVRVVGVDPSEGFLGVAIRNADGPFEGRVGSATDIPAGDSEFDRVVGGLMLNFVPDYERAMTEMRRIAKPGGYIGVYVWAYAEGMEMMRLFWDAAITVDENALELDEGPRFPVCRPGGLTALFSQAGLADVKVEGIEIPTVFADFDDYWQPFLGGQGAAPAYFDRLDEYQQVAIRERLRAALPKGEIALTARAWAAQGRT</sequence>
<dbReference type="Proteomes" id="UP001595699">
    <property type="component" value="Unassembled WGS sequence"/>
</dbReference>